<feature type="region of interest" description="Disordered" evidence="1">
    <location>
        <begin position="60"/>
        <end position="104"/>
    </location>
</feature>
<name>A0A834M6W4_RHYFE</name>
<dbReference type="EMBL" id="JAACXV010013690">
    <property type="protein sequence ID" value="KAF7272803.1"/>
    <property type="molecule type" value="Genomic_DNA"/>
</dbReference>
<sequence length="104" mass="11840">MQPLISDLPETRERGPASVSRRWVGMRARGLDGRTQGELVIVKNEYRNLISNIGRLMAVKGEKSDKRKSERGTSVVRNLDRVVSRTQPSSRLRPPVETHDFNLE</sequence>
<accession>A0A834M6W4</accession>
<evidence type="ECO:0000256" key="1">
    <source>
        <dbReference type="SAM" id="MobiDB-lite"/>
    </source>
</evidence>
<comment type="caution">
    <text evidence="2">The sequence shown here is derived from an EMBL/GenBank/DDBJ whole genome shotgun (WGS) entry which is preliminary data.</text>
</comment>
<evidence type="ECO:0000313" key="2">
    <source>
        <dbReference type="EMBL" id="KAF7272803.1"/>
    </source>
</evidence>
<dbReference type="AlphaFoldDB" id="A0A834M6W4"/>
<protein>
    <submittedName>
        <fullName evidence="2">Uncharacterized protein</fullName>
    </submittedName>
</protein>
<feature type="compositionally biased region" description="Basic and acidic residues" evidence="1">
    <location>
        <begin position="94"/>
        <end position="104"/>
    </location>
</feature>
<dbReference type="Proteomes" id="UP000625711">
    <property type="component" value="Unassembled WGS sequence"/>
</dbReference>
<reference evidence="2" key="1">
    <citation type="submission" date="2020-08" db="EMBL/GenBank/DDBJ databases">
        <title>Genome sequencing and assembly of the red palm weevil Rhynchophorus ferrugineus.</title>
        <authorList>
            <person name="Dias G.B."/>
            <person name="Bergman C.M."/>
            <person name="Manee M."/>
        </authorList>
    </citation>
    <scope>NUCLEOTIDE SEQUENCE</scope>
    <source>
        <strain evidence="2">AA-2017</strain>
        <tissue evidence="2">Whole larva</tissue>
    </source>
</reference>
<proteinExistence type="predicted"/>
<evidence type="ECO:0000313" key="3">
    <source>
        <dbReference type="Proteomes" id="UP000625711"/>
    </source>
</evidence>
<keyword evidence="3" id="KW-1185">Reference proteome</keyword>
<organism evidence="2 3">
    <name type="scientific">Rhynchophorus ferrugineus</name>
    <name type="common">Red palm weevil</name>
    <name type="synonym">Curculio ferrugineus</name>
    <dbReference type="NCBI Taxonomy" id="354439"/>
    <lineage>
        <taxon>Eukaryota</taxon>
        <taxon>Metazoa</taxon>
        <taxon>Ecdysozoa</taxon>
        <taxon>Arthropoda</taxon>
        <taxon>Hexapoda</taxon>
        <taxon>Insecta</taxon>
        <taxon>Pterygota</taxon>
        <taxon>Neoptera</taxon>
        <taxon>Endopterygota</taxon>
        <taxon>Coleoptera</taxon>
        <taxon>Polyphaga</taxon>
        <taxon>Cucujiformia</taxon>
        <taxon>Curculionidae</taxon>
        <taxon>Dryophthorinae</taxon>
        <taxon>Rhynchophorus</taxon>
    </lineage>
</organism>
<gene>
    <name evidence="2" type="ORF">GWI33_014442</name>
</gene>
<feature type="compositionally biased region" description="Basic and acidic residues" evidence="1">
    <location>
        <begin position="60"/>
        <end position="71"/>
    </location>
</feature>